<dbReference type="PANTHER" id="PTHR30055">
    <property type="entry name" value="HTH-TYPE TRANSCRIPTIONAL REGULATOR RUTR"/>
    <property type="match status" value="1"/>
</dbReference>
<dbReference type="Pfam" id="PF13305">
    <property type="entry name" value="TetR_C_33"/>
    <property type="match status" value="1"/>
</dbReference>
<keyword evidence="7" id="KW-1185">Reference proteome</keyword>
<dbReference type="PROSITE" id="PS50977">
    <property type="entry name" value="HTH_TETR_2"/>
    <property type="match status" value="1"/>
</dbReference>
<evidence type="ECO:0000256" key="3">
    <source>
        <dbReference type="ARBA" id="ARBA00023163"/>
    </source>
</evidence>
<evidence type="ECO:0000259" key="5">
    <source>
        <dbReference type="PROSITE" id="PS50977"/>
    </source>
</evidence>
<dbReference type="SUPFAM" id="SSF46689">
    <property type="entry name" value="Homeodomain-like"/>
    <property type="match status" value="1"/>
</dbReference>
<dbReference type="Pfam" id="PF00440">
    <property type="entry name" value="TetR_N"/>
    <property type="match status" value="1"/>
</dbReference>
<evidence type="ECO:0000313" key="7">
    <source>
        <dbReference type="Proteomes" id="UP000183015"/>
    </source>
</evidence>
<evidence type="ECO:0000256" key="1">
    <source>
        <dbReference type="ARBA" id="ARBA00023015"/>
    </source>
</evidence>
<dbReference type="PANTHER" id="PTHR30055:SF239">
    <property type="entry name" value="TRANSCRIPTIONAL REGULATORY PROTEIN"/>
    <property type="match status" value="1"/>
</dbReference>
<dbReference type="InterPro" id="IPR025996">
    <property type="entry name" value="MT1864/Rv1816-like_C"/>
</dbReference>
<protein>
    <submittedName>
        <fullName evidence="6">DNA-binding transcriptional regulator, AcrR family</fullName>
    </submittedName>
</protein>
<dbReference type="GO" id="GO:0003700">
    <property type="term" value="F:DNA-binding transcription factor activity"/>
    <property type="evidence" value="ECO:0007669"/>
    <property type="project" value="TreeGrafter"/>
</dbReference>
<dbReference type="InterPro" id="IPR036271">
    <property type="entry name" value="Tet_transcr_reg_TetR-rel_C_sf"/>
</dbReference>
<proteinExistence type="predicted"/>
<dbReference type="SUPFAM" id="SSF48498">
    <property type="entry name" value="Tetracyclin repressor-like, C-terminal domain"/>
    <property type="match status" value="1"/>
</dbReference>
<dbReference type="GO" id="GO:0000976">
    <property type="term" value="F:transcription cis-regulatory region binding"/>
    <property type="evidence" value="ECO:0007669"/>
    <property type="project" value="TreeGrafter"/>
</dbReference>
<gene>
    <name evidence="6" type="ORF">SAMN05414137_102219</name>
</gene>
<dbReference type="InterPro" id="IPR009057">
    <property type="entry name" value="Homeodomain-like_sf"/>
</dbReference>
<evidence type="ECO:0000313" key="6">
    <source>
        <dbReference type="EMBL" id="SEK49805.1"/>
    </source>
</evidence>
<dbReference type="OrthoDB" id="71867at2"/>
<sequence>MPRAEGARTRAGLTPALVLDAALAVVDEQGASGLTLAAVAARTGVATPSLYKHVQGLPELRRQVVARIFDELGADLAQAVMGRSRDEAVAAVLRAYRAYAGRNPRRYAALPQEADPVLAELAAPVMEPLFAALRGFGLADGALVDAVRCLRVVAHGFASLESTGAFALPEALDHTYEQMIALFLAGLKQAFPVEA</sequence>
<evidence type="ECO:0000256" key="4">
    <source>
        <dbReference type="PROSITE-ProRule" id="PRU00335"/>
    </source>
</evidence>
<dbReference type="STRING" id="235985.SAMN05414137_102219"/>
<dbReference type="AlphaFoldDB" id="A0A1H7HNK6"/>
<evidence type="ECO:0000256" key="2">
    <source>
        <dbReference type="ARBA" id="ARBA00023125"/>
    </source>
</evidence>
<dbReference type="RefSeq" id="WP_042448599.1">
    <property type="nucleotide sequence ID" value="NZ_BBPN01000014.1"/>
</dbReference>
<dbReference type="EMBL" id="FOAZ01000002">
    <property type="protein sequence ID" value="SEK49805.1"/>
    <property type="molecule type" value="Genomic_DNA"/>
</dbReference>
<dbReference type="eggNOG" id="COG1309">
    <property type="taxonomic scope" value="Bacteria"/>
</dbReference>
<dbReference type="Gene3D" id="1.10.10.60">
    <property type="entry name" value="Homeodomain-like"/>
    <property type="match status" value="1"/>
</dbReference>
<feature type="DNA-binding region" description="H-T-H motif" evidence="4">
    <location>
        <begin position="35"/>
        <end position="54"/>
    </location>
</feature>
<keyword evidence="3" id="KW-0804">Transcription</keyword>
<organism evidence="6 7">
    <name type="scientific">Streptacidiphilus jiangxiensis</name>
    <dbReference type="NCBI Taxonomy" id="235985"/>
    <lineage>
        <taxon>Bacteria</taxon>
        <taxon>Bacillati</taxon>
        <taxon>Actinomycetota</taxon>
        <taxon>Actinomycetes</taxon>
        <taxon>Kitasatosporales</taxon>
        <taxon>Streptomycetaceae</taxon>
        <taxon>Streptacidiphilus</taxon>
    </lineage>
</organism>
<dbReference type="InterPro" id="IPR050109">
    <property type="entry name" value="HTH-type_TetR-like_transc_reg"/>
</dbReference>
<keyword evidence="2 4" id="KW-0238">DNA-binding</keyword>
<accession>A0A1H7HNK6</accession>
<name>A0A1H7HNK6_STRJI</name>
<dbReference type="Gene3D" id="1.10.357.10">
    <property type="entry name" value="Tetracycline Repressor, domain 2"/>
    <property type="match status" value="1"/>
</dbReference>
<keyword evidence="1" id="KW-0805">Transcription regulation</keyword>
<dbReference type="InterPro" id="IPR001647">
    <property type="entry name" value="HTH_TetR"/>
</dbReference>
<reference evidence="7" key="1">
    <citation type="submission" date="2016-10" db="EMBL/GenBank/DDBJ databases">
        <authorList>
            <person name="Varghese N."/>
        </authorList>
    </citation>
    <scope>NUCLEOTIDE SEQUENCE [LARGE SCALE GENOMIC DNA]</scope>
    <source>
        <strain evidence="7">DSM 45096 / BCRC 16803 / CGMCC 4.1857 / CIP 109030 / JCM 12277 / KCTC 19219 / NBRC 100920 / 33214</strain>
    </source>
</reference>
<dbReference type="Proteomes" id="UP000183015">
    <property type="component" value="Unassembled WGS sequence"/>
</dbReference>
<feature type="domain" description="HTH tetR-type" evidence="5">
    <location>
        <begin position="12"/>
        <end position="72"/>
    </location>
</feature>